<feature type="compositionally biased region" description="Polar residues" evidence="1">
    <location>
        <begin position="315"/>
        <end position="326"/>
    </location>
</feature>
<dbReference type="InterPro" id="IPR005301">
    <property type="entry name" value="MOB_kinase_act_fam"/>
</dbReference>
<keyword evidence="3" id="KW-1185">Reference proteome</keyword>
<dbReference type="RefSeq" id="XP_070860855.1">
    <property type="nucleotide sequence ID" value="XM_071006568.1"/>
</dbReference>
<dbReference type="EMBL" id="JABSNW010000002">
    <property type="protein sequence ID" value="KAL2889675.1"/>
    <property type="molecule type" value="Genomic_DNA"/>
</dbReference>
<evidence type="ECO:0000256" key="1">
    <source>
        <dbReference type="SAM" id="MobiDB-lite"/>
    </source>
</evidence>
<feature type="compositionally biased region" description="Polar residues" evidence="1">
    <location>
        <begin position="293"/>
        <end position="304"/>
    </location>
</feature>
<feature type="region of interest" description="Disordered" evidence="1">
    <location>
        <begin position="368"/>
        <end position="646"/>
    </location>
</feature>
<feature type="compositionally biased region" description="Pro residues" evidence="1">
    <location>
        <begin position="9"/>
        <end position="19"/>
    </location>
</feature>
<dbReference type="InterPro" id="IPR036703">
    <property type="entry name" value="MOB_kinase_act_sf"/>
</dbReference>
<proteinExistence type="predicted"/>
<name>A0ABR4MN15_9PEZI</name>
<feature type="region of interest" description="Disordered" evidence="1">
    <location>
        <begin position="270"/>
        <end position="332"/>
    </location>
</feature>
<sequence>MSAMAPSSPRLPSPPPPAEIPAGIPIDHGAHNEQLAEAALYRINSKRRVHPGTRSKDMASGPPLVNLSELDSPFQLQEHLAALHYYHTESSIKPVTRSVAAILAQPPPSVDRIVWLYELCRFLISQCNTLIVGFLFDTPPCSAATCPEMRASEWQFLCAVHETPKSCCAIDYCCHTLDWAANVITDPKLFPSRFITMSESHMTTPGMKTLINVFRRLHRIFAHAWFLHRNVFWAVENPSGLYILFKTVCNIYNLLPGDAYELPPEAEGLVSQQAPAAEHTSDRKVSGPITIIKQVSTSKNTSAPTPAEESERPNSRASNHDNNTAHSGTASVGSVVGTVPEHEEDNTSSQHSEDIDDNVSVAHDAGIVSSPEDSSKLSSPTAGAGAKDKDFARRKSPSRAKPSQVPVPVESSKPFSDDITIISNDSTPARAKTSSPRPGSGSGSINLPPSKLPKKASPRPPKAMLRTASPAGTTPPSAIPPPMHTASGGTVIAPASTKTSTPEPPINPSTTMATDESNGSTDENTSKTTELPESQHAETENVLTEESEESEESDVDAVSKEEPMRKDEEEEGKQEHADEIPEVKTESEGEDKADEKTDEEGEKSEEKEDTAGLKAEDKPDEKTKKKKRRKSKAKGKGDNKATTSEA</sequence>
<dbReference type="Gene3D" id="1.20.140.30">
    <property type="entry name" value="MOB kinase activator"/>
    <property type="match status" value="1"/>
</dbReference>
<gene>
    <name evidence="2" type="ORF">HOO65_020217</name>
</gene>
<feature type="compositionally biased region" description="Basic residues" evidence="1">
    <location>
        <begin position="624"/>
        <end position="634"/>
    </location>
</feature>
<dbReference type="Pfam" id="PF03637">
    <property type="entry name" value="Mob1_phocein"/>
    <property type="match status" value="1"/>
</dbReference>
<feature type="compositionally biased region" description="Low complexity" evidence="1">
    <location>
        <begin position="434"/>
        <end position="449"/>
    </location>
</feature>
<evidence type="ECO:0000313" key="3">
    <source>
        <dbReference type="Proteomes" id="UP001610728"/>
    </source>
</evidence>
<comment type="caution">
    <text evidence="2">The sequence shown here is derived from an EMBL/GenBank/DDBJ whole genome shotgun (WGS) entry which is preliminary data.</text>
</comment>
<feature type="compositionally biased region" description="Basic and acidic residues" evidence="1">
    <location>
        <begin position="604"/>
        <end position="623"/>
    </location>
</feature>
<feature type="compositionally biased region" description="Acidic residues" evidence="1">
    <location>
        <begin position="543"/>
        <end position="555"/>
    </location>
</feature>
<dbReference type="PANTHER" id="PTHR22599">
    <property type="entry name" value="MPS ONE BINDER KINASE ACTIVATOR-LIKE MOB"/>
    <property type="match status" value="1"/>
</dbReference>
<dbReference type="GeneID" id="98115850"/>
<feature type="compositionally biased region" description="Basic and acidic residues" evidence="1">
    <location>
        <begin position="557"/>
        <end position="587"/>
    </location>
</feature>
<reference evidence="2 3" key="1">
    <citation type="submission" date="2020-05" db="EMBL/GenBank/DDBJ databases">
        <title>Ceratocystis lukuohia genome.</title>
        <authorList>
            <person name="Harrington T.C."/>
            <person name="Kim K."/>
            <person name="Mayers C.G."/>
        </authorList>
    </citation>
    <scope>NUCLEOTIDE SEQUENCE [LARGE SCALE GENOMIC DNA]</scope>
    <source>
        <strain evidence="2 3">C4212</strain>
    </source>
</reference>
<evidence type="ECO:0000313" key="2">
    <source>
        <dbReference type="EMBL" id="KAL2889675.1"/>
    </source>
</evidence>
<feature type="compositionally biased region" description="Low complexity" evidence="1">
    <location>
        <begin position="369"/>
        <end position="379"/>
    </location>
</feature>
<protein>
    <submittedName>
        <fullName evidence="2">MOB-like protein phocein</fullName>
    </submittedName>
</protein>
<organism evidence="2 3">
    <name type="scientific">Ceratocystis lukuohia</name>
    <dbReference type="NCBI Taxonomy" id="2019550"/>
    <lineage>
        <taxon>Eukaryota</taxon>
        <taxon>Fungi</taxon>
        <taxon>Dikarya</taxon>
        <taxon>Ascomycota</taxon>
        <taxon>Pezizomycotina</taxon>
        <taxon>Sordariomycetes</taxon>
        <taxon>Hypocreomycetidae</taxon>
        <taxon>Microascales</taxon>
        <taxon>Ceratocystidaceae</taxon>
        <taxon>Ceratocystis</taxon>
    </lineage>
</organism>
<dbReference type="SUPFAM" id="SSF101152">
    <property type="entry name" value="Mob1/phocein"/>
    <property type="match status" value="1"/>
</dbReference>
<dbReference type="Proteomes" id="UP001610728">
    <property type="component" value="Unassembled WGS sequence"/>
</dbReference>
<feature type="region of interest" description="Disordered" evidence="1">
    <location>
        <begin position="1"/>
        <end position="26"/>
    </location>
</feature>
<feature type="compositionally biased region" description="Polar residues" evidence="1">
    <location>
        <begin position="508"/>
        <end position="532"/>
    </location>
</feature>
<accession>A0ABR4MN15</accession>
<feature type="compositionally biased region" description="Acidic residues" evidence="1">
    <location>
        <begin position="588"/>
        <end position="603"/>
    </location>
</feature>
<dbReference type="SMART" id="SM01388">
    <property type="entry name" value="Mob1_phocein"/>
    <property type="match status" value="1"/>
</dbReference>